<dbReference type="GO" id="GO:0008728">
    <property type="term" value="F:GTP diphosphokinase activity"/>
    <property type="evidence" value="ECO:0007669"/>
    <property type="project" value="UniProtKB-EC"/>
</dbReference>
<dbReference type="PROSITE" id="PS51831">
    <property type="entry name" value="HD"/>
    <property type="match status" value="1"/>
</dbReference>
<dbReference type="InterPro" id="IPR045600">
    <property type="entry name" value="RelA/SpoT_AH_RIS"/>
</dbReference>
<feature type="domain" description="ACT" evidence="6">
    <location>
        <begin position="665"/>
        <end position="739"/>
    </location>
</feature>
<dbReference type="Proteomes" id="UP000198548">
    <property type="component" value="Unassembled WGS sequence"/>
</dbReference>
<dbReference type="GO" id="GO:0005886">
    <property type="term" value="C:plasma membrane"/>
    <property type="evidence" value="ECO:0007669"/>
    <property type="project" value="TreeGrafter"/>
</dbReference>
<dbReference type="SMART" id="SM00954">
    <property type="entry name" value="RelA_SpoT"/>
    <property type="match status" value="1"/>
</dbReference>
<dbReference type="CDD" id="cd01668">
    <property type="entry name" value="TGS_RSH"/>
    <property type="match status" value="1"/>
</dbReference>
<evidence type="ECO:0000259" key="8">
    <source>
        <dbReference type="PROSITE" id="PS51880"/>
    </source>
</evidence>
<dbReference type="EMBL" id="FOBL01000031">
    <property type="protein sequence ID" value="SEM17282.1"/>
    <property type="molecule type" value="Genomic_DNA"/>
</dbReference>
<dbReference type="InterPro" id="IPR033655">
    <property type="entry name" value="TGS_RelA/SpoT"/>
</dbReference>
<name>A0A1H7W6N8_9LACT</name>
<dbReference type="EC" id="2.7.6.5" evidence="2"/>
<dbReference type="EMBL" id="BJUX01000028">
    <property type="protein sequence ID" value="GEK89978.1"/>
    <property type="molecule type" value="Genomic_DNA"/>
</dbReference>
<dbReference type="CDD" id="cd05399">
    <property type="entry name" value="NT_Rel-Spo_like"/>
    <property type="match status" value="1"/>
</dbReference>
<dbReference type="PROSITE" id="PS51671">
    <property type="entry name" value="ACT"/>
    <property type="match status" value="1"/>
</dbReference>
<dbReference type="SUPFAM" id="SSF55021">
    <property type="entry name" value="ACT-like"/>
    <property type="match status" value="1"/>
</dbReference>
<evidence type="ECO:0000259" key="7">
    <source>
        <dbReference type="PROSITE" id="PS51831"/>
    </source>
</evidence>
<comment type="catalytic activity">
    <reaction evidence="4">
        <text>GTP + ATP = guanosine 3'-diphosphate 5'-triphosphate + AMP</text>
        <dbReference type="Rhea" id="RHEA:22088"/>
        <dbReference type="ChEBI" id="CHEBI:30616"/>
        <dbReference type="ChEBI" id="CHEBI:37565"/>
        <dbReference type="ChEBI" id="CHEBI:142410"/>
        <dbReference type="ChEBI" id="CHEBI:456215"/>
        <dbReference type="EC" id="2.7.6.5"/>
    </reaction>
</comment>
<dbReference type="FunFam" id="1.10.3210.10:FF:000001">
    <property type="entry name" value="GTP pyrophosphokinase RelA"/>
    <property type="match status" value="1"/>
</dbReference>
<dbReference type="InterPro" id="IPR004811">
    <property type="entry name" value="RelA/Spo_fam"/>
</dbReference>
<dbReference type="NCBIfam" id="TIGR00691">
    <property type="entry name" value="spoT_relA"/>
    <property type="match status" value="1"/>
</dbReference>
<proteinExistence type="inferred from homology"/>
<keyword evidence="12" id="KW-1185">Reference proteome</keyword>
<organism evidence="10 11">
    <name type="scientific">Alkalibacterium putridalgicola</name>
    <dbReference type="NCBI Taxonomy" id="426703"/>
    <lineage>
        <taxon>Bacteria</taxon>
        <taxon>Bacillati</taxon>
        <taxon>Bacillota</taxon>
        <taxon>Bacilli</taxon>
        <taxon>Lactobacillales</taxon>
        <taxon>Carnobacteriaceae</taxon>
        <taxon>Alkalibacterium</taxon>
    </lineage>
</organism>
<dbReference type="InterPro" id="IPR045865">
    <property type="entry name" value="ACT-like_dom_sf"/>
</dbReference>
<sequence length="739" mass="84851">MPQNKDYAPQEVIALCLTYMSSEHVGFVKKAYDLANEAHKGQMRKSGEEYIMHPVQVAGILAELKMDPVTVATGFLHDVVEDTDYTYAQLAELFTPEVADLVDGVTKLGKIKFKSKQEHQAENHRKMLLAMAQDVRVILVKLADRVHNMRTLKHHRPEKQREIARETLDIYAPLADRLGINRMKWELEDTSLRYLNPQQYYRIVHLMNSRREDRENYIEDAKTAIQKSVKELGVEAQITGRPKHIYSIYKKMKSQKKQFNEIYDLLAIRIIVDSIKDCYAVLGAIHTRWKPMPGRFKDYIAMPKANMYQSLHTTVLGPHATPLEVQIRTMKMHEIAEYGVAAHWAYKEGITQKIDNDELSEHISWFRDILELQSESRDASDFMDSIKQDIFKDKVYVFSPKGDVMELPSGSSTLDFAYHVHTEVGNKSMGAKVNGKIVPLNYKLKTGDIVEMLTSANSFGPSRDWLNYVNTSKAKNKIKRFFKTQEKEQNIERGKEILEKLLLEMEFNPKDILKKDKLRKTAERFNFQTIDDLYAGIGYGEVKSATVANRLTDKERRDREKESFQLDESTNTIELKNKKEPERMKIRHEGGVVIQGADNLLVRLSKCCNPVPGDEIVGYITRGRGVSIHRKDCPNLHSSDENEDRLIDVEWESTKASANKDYNAEVQVEGYDRSGFLNEILQVINSQTNKLSNINGRVDKNGTAIIKFTIAIQNLKELELIVDKVKSVPDVYSVKRITT</sequence>
<dbReference type="Gene3D" id="1.10.3210.10">
    <property type="entry name" value="Hypothetical protein af1432"/>
    <property type="match status" value="1"/>
</dbReference>
<dbReference type="Pfam" id="PF02824">
    <property type="entry name" value="TGS"/>
    <property type="match status" value="1"/>
</dbReference>
<dbReference type="InterPro" id="IPR002912">
    <property type="entry name" value="ACT_dom"/>
</dbReference>
<dbReference type="Gene3D" id="3.30.70.260">
    <property type="match status" value="1"/>
</dbReference>
<dbReference type="PANTHER" id="PTHR21262:SF31">
    <property type="entry name" value="GTP PYROPHOSPHOKINASE"/>
    <property type="match status" value="1"/>
</dbReference>
<dbReference type="InterPro" id="IPR043519">
    <property type="entry name" value="NT_sf"/>
</dbReference>
<dbReference type="FunFam" id="3.10.20.30:FF:000002">
    <property type="entry name" value="GTP pyrophosphokinase (RelA/SpoT)"/>
    <property type="match status" value="1"/>
</dbReference>
<dbReference type="Gene3D" id="3.30.460.10">
    <property type="entry name" value="Beta Polymerase, domain 2"/>
    <property type="match status" value="1"/>
</dbReference>
<feature type="domain" description="TGS" evidence="8">
    <location>
        <begin position="393"/>
        <end position="454"/>
    </location>
</feature>
<evidence type="ECO:0000256" key="3">
    <source>
        <dbReference type="ARBA" id="ARBA00023134"/>
    </source>
</evidence>
<dbReference type="Pfam" id="PF19296">
    <property type="entry name" value="RelA_AH_RIS"/>
    <property type="match status" value="1"/>
</dbReference>
<dbReference type="SUPFAM" id="SSF81301">
    <property type="entry name" value="Nucleotidyltransferase"/>
    <property type="match status" value="1"/>
</dbReference>
<gene>
    <name evidence="9" type="primary">relA2</name>
    <name evidence="9" type="ORF">APU01nite_20170</name>
    <name evidence="10" type="ORF">SAMN04488100_13122</name>
</gene>
<dbReference type="RefSeq" id="WP_091489296.1">
    <property type="nucleotide sequence ID" value="NZ_BJUX01000028.1"/>
</dbReference>
<dbReference type="FunFam" id="3.30.460.10:FF:000001">
    <property type="entry name" value="GTP pyrophosphokinase RelA"/>
    <property type="match status" value="1"/>
</dbReference>
<comment type="pathway">
    <text evidence="1">Purine metabolism; ppGpp biosynthesis; ppGpp from GTP: step 1/2.</text>
</comment>
<evidence type="ECO:0000256" key="1">
    <source>
        <dbReference type="ARBA" id="ARBA00004976"/>
    </source>
</evidence>
<protein>
    <recommendedName>
        <fullName evidence="2">GTP diphosphokinase</fullName>
        <ecNumber evidence="2">2.7.6.5</ecNumber>
    </recommendedName>
</protein>
<dbReference type="PANTHER" id="PTHR21262">
    <property type="entry name" value="GUANOSINE-3',5'-BIS DIPHOSPHATE 3'-PYROPHOSPHOHYDROLASE"/>
    <property type="match status" value="1"/>
</dbReference>
<dbReference type="InterPro" id="IPR007685">
    <property type="entry name" value="RelA_SpoT"/>
</dbReference>
<dbReference type="SMART" id="SM00471">
    <property type="entry name" value="HDc"/>
    <property type="match status" value="1"/>
</dbReference>
<comment type="function">
    <text evidence="5">In eubacteria ppGpp (guanosine 3'-diphosphate 5'-diphosphate) is a mediator of the stringent response that coordinates a variety of cellular activities in response to changes in nutritional abundance.</text>
</comment>
<evidence type="ECO:0000256" key="5">
    <source>
        <dbReference type="RuleBase" id="RU003847"/>
    </source>
</evidence>
<dbReference type="OrthoDB" id="9805041at2"/>
<comment type="similarity">
    <text evidence="5">Belongs to the relA/spoT family.</text>
</comment>
<dbReference type="InterPro" id="IPR006674">
    <property type="entry name" value="HD_domain"/>
</dbReference>
<dbReference type="Pfam" id="PF13328">
    <property type="entry name" value="HD_4"/>
    <property type="match status" value="1"/>
</dbReference>
<evidence type="ECO:0000313" key="9">
    <source>
        <dbReference type="EMBL" id="GEK89978.1"/>
    </source>
</evidence>
<keyword evidence="3" id="KW-0342">GTP-binding</keyword>
<reference evidence="10 11" key="1">
    <citation type="submission" date="2016-10" db="EMBL/GenBank/DDBJ databases">
        <authorList>
            <person name="de Groot N.N."/>
        </authorList>
    </citation>
    <scope>NUCLEOTIDE SEQUENCE [LARGE SCALE GENOMIC DNA]</scope>
    <source>
        <strain evidence="10 11">DSM 19182</strain>
    </source>
</reference>
<evidence type="ECO:0000313" key="10">
    <source>
        <dbReference type="EMBL" id="SEM17282.1"/>
    </source>
</evidence>
<keyword evidence="3" id="KW-0547">Nucleotide-binding</keyword>
<reference evidence="9 12" key="2">
    <citation type="submission" date="2019-07" db="EMBL/GenBank/DDBJ databases">
        <title>Whole genome shotgun sequence of Alkalibacterium putridalgicola NBRC 103243.</title>
        <authorList>
            <person name="Hosoyama A."/>
            <person name="Uohara A."/>
            <person name="Ohji S."/>
            <person name="Ichikawa N."/>
        </authorList>
    </citation>
    <scope>NUCLEOTIDE SEQUENCE [LARGE SCALE GENOMIC DNA]</scope>
    <source>
        <strain evidence="9 12">NBRC 103243</strain>
    </source>
</reference>
<dbReference type="InterPro" id="IPR004095">
    <property type="entry name" value="TGS"/>
</dbReference>
<dbReference type="CDD" id="cd00077">
    <property type="entry name" value="HDc"/>
    <property type="match status" value="1"/>
</dbReference>
<dbReference type="GO" id="GO:0016301">
    <property type="term" value="F:kinase activity"/>
    <property type="evidence" value="ECO:0007669"/>
    <property type="project" value="UniProtKB-KW"/>
</dbReference>
<dbReference type="Pfam" id="PF13291">
    <property type="entry name" value="ACT_4"/>
    <property type="match status" value="1"/>
</dbReference>
<evidence type="ECO:0000256" key="4">
    <source>
        <dbReference type="ARBA" id="ARBA00048244"/>
    </source>
</evidence>
<dbReference type="STRING" id="426703.SAMN04488100_13122"/>
<dbReference type="AlphaFoldDB" id="A0A1H7W6N8"/>
<dbReference type="Proteomes" id="UP000321425">
    <property type="component" value="Unassembled WGS sequence"/>
</dbReference>
<dbReference type="GO" id="GO:0015970">
    <property type="term" value="P:guanosine tetraphosphate biosynthetic process"/>
    <property type="evidence" value="ECO:0007669"/>
    <property type="project" value="UniProtKB-UniPathway"/>
</dbReference>
<dbReference type="InterPro" id="IPR012675">
    <property type="entry name" value="Beta-grasp_dom_sf"/>
</dbReference>
<dbReference type="SUPFAM" id="SSF109604">
    <property type="entry name" value="HD-domain/PDEase-like"/>
    <property type="match status" value="1"/>
</dbReference>
<evidence type="ECO:0000313" key="11">
    <source>
        <dbReference type="Proteomes" id="UP000198548"/>
    </source>
</evidence>
<evidence type="ECO:0000259" key="6">
    <source>
        <dbReference type="PROSITE" id="PS51671"/>
    </source>
</evidence>
<feature type="domain" description="HD" evidence="7">
    <location>
        <begin position="50"/>
        <end position="149"/>
    </location>
</feature>
<keyword evidence="10" id="KW-0418">Kinase</keyword>
<dbReference type="InterPro" id="IPR012676">
    <property type="entry name" value="TGS-like"/>
</dbReference>
<dbReference type="GO" id="GO:0005525">
    <property type="term" value="F:GTP binding"/>
    <property type="evidence" value="ECO:0007669"/>
    <property type="project" value="UniProtKB-KW"/>
</dbReference>
<keyword evidence="10" id="KW-0808">Transferase</keyword>
<dbReference type="Pfam" id="PF04607">
    <property type="entry name" value="RelA_SpoT"/>
    <property type="match status" value="1"/>
</dbReference>
<dbReference type="UniPathway" id="UPA00908">
    <property type="reaction ID" value="UER00884"/>
</dbReference>
<evidence type="ECO:0000256" key="2">
    <source>
        <dbReference type="ARBA" id="ARBA00013251"/>
    </source>
</evidence>
<dbReference type="InterPro" id="IPR003607">
    <property type="entry name" value="HD/PDEase_dom"/>
</dbReference>
<dbReference type="CDD" id="cd04876">
    <property type="entry name" value="ACT_RelA-SpoT"/>
    <property type="match status" value="1"/>
</dbReference>
<accession>A0A1H7W6N8</accession>
<dbReference type="Gene3D" id="3.10.20.30">
    <property type="match status" value="1"/>
</dbReference>
<dbReference type="PROSITE" id="PS51880">
    <property type="entry name" value="TGS"/>
    <property type="match status" value="1"/>
</dbReference>
<evidence type="ECO:0000313" key="12">
    <source>
        <dbReference type="Proteomes" id="UP000321425"/>
    </source>
</evidence>
<dbReference type="SUPFAM" id="SSF81271">
    <property type="entry name" value="TGS-like"/>
    <property type="match status" value="1"/>
</dbReference>